<evidence type="ECO:0000256" key="4">
    <source>
        <dbReference type="ARBA" id="ARBA00023033"/>
    </source>
</evidence>
<accession>A0ABP8RN63</accession>
<feature type="region of interest" description="Disordered" evidence="5">
    <location>
        <begin position="118"/>
        <end position="223"/>
    </location>
</feature>
<name>A0ABP8RN63_9PSEU</name>
<evidence type="ECO:0000256" key="1">
    <source>
        <dbReference type="ARBA" id="ARBA00022630"/>
    </source>
</evidence>
<sequence>MTSSDADTGENFRGGGLLAHSGRYERAGETLDAVRALWDSWGSDAVVADPATGRFLWDGKARVAKVGRDLEQVEMPPSAAVILGDTEAEARDRPRDVRSRQVDPFTAVVPAEMVWNRDLSAVDPDGPVPDPRSDPRGPGVDPRAGPADPGRARHRRGPGGRSGASTGGRCARSSRTCSTARCPSARRPGWPPRSTVTCSNAPSTGTSSAPTPAPSGWTRWWRR</sequence>
<dbReference type="PANTHER" id="PTHR30011">
    <property type="entry name" value="ALKANESULFONATE MONOOXYGENASE-RELATED"/>
    <property type="match status" value="1"/>
</dbReference>
<keyword evidence="4" id="KW-0503">Monooxygenase</keyword>
<dbReference type="InterPro" id="IPR036661">
    <property type="entry name" value="Luciferase-like_sf"/>
</dbReference>
<dbReference type="PANTHER" id="PTHR30011:SF16">
    <property type="entry name" value="C2H2 FINGER DOMAIN TRANSCRIPTION FACTOR (EUROFUNG)-RELATED"/>
    <property type="match status" value="1"/>
</dbReference>
<feature type="compositionally biased region" description="Basic and acidic residues" evidence="5">
    <location>
        <begin position="88"/>
        <end position="101"/>
    </location>
</feature>
<reference evidence="7" key="1">
    <citation type="journal article" date="2019" name="Int. J. Syst. Evol. Microbiol.">
        <title>The Global Catalogue of Microorganisms (GCM) 10K type strain sequencing project: providing services to taxonomists for standard genome sequencing and annotation.</title>
        <authorList>
            <consortium name="The Broad Institute Genomics Platform"/>
            <consortium name="The Broad Institute Genome Sequencing Center for Infectious Disease"/>
            <person name="Wu L."/>
            <person name="Ma J."/>
        </authorList>
    </citation>
    <scope>NUCLEOTIDE SEQUENCE [LARGE SCALE GENOMIC DNA]</scope>
    <source>
        <strain evidence="7">JCM 17906</strain>
    </source>
</reference>
<evidence type="ECO:0000313" key="6">
    <source>
        <dbReference type="EMBL" id="GAA4542409.1"/>
    </source>
</evidence>
<dbReference type="InterPro" id="IPR051260">
    <property type="entry name" value="Diverse_substr_monoxygenases"/>
</dbReference>
<evidence type="ECO:0000256" key="3">
    <source>
        <dbReference type="ARBA" id="ARBA00023002"/>
    </source>
</evidence>
<feature type="region of interest" description="Disordered" evidence="5">
    <location>
        <begin position="83"/>
        <end position="102"/>
    </location>
</feature>
<dbReference type="EMBL" id="BAABGT010000025">
    <property type="protein sequence ID" value="GAA4542409.1"/>
    <property type="molecule type" value="Genomic_DNA"/>
</dbReference>
<proteinExistence type="predicted"/>
<dbReference type="Proteomes" id="UP001501598">
    <property type="component" value="Unassembled WGS sequence"/>
</dbReference>
<evidence type="ECO:0000256" key="2">
    <source>
        <dbReference type="ARBA" id="ARBA00022643"/>
    </source>
</evidence>
<keyword evidence="3" id="KW-0560">Oxidoreductase</keyword>
<gene>
    <name evidence="6" type="ORF">GCM10023175_17730</name>
</gene>
<evidence type="ECO:0000256" key="5">
    <source>
        <dbReference type="SAM" id="MobiDB-lite"/>
    </source>
</evidence>
<organism evidence="6 7">
    <name type="scientific">Pseudonocardia xishanensis</name>
    <dbReference type="NCBI Taxonomy" id="630995"/>
    <lineage>
        <taxon>Bacteria</taxon>
        <taxon>Bacillati</taxon>
        <taxon>Actinomycetota</taxon>
        <taxon>Actinomycetes</taxon>
        <taxon>Pseudonocardiales</taxon>
        <taxon>Pseudonocardiaceae</taxon>
        <taxon>Pseudonocardia</taxon>
    </lineage>
</organism>
<keyword evidence="1" id="KW-0285">Flavoprotein</keyword>
<dbReference type="Gene3D" id="3.20.20.30">
    <property type="entry name" value="Luciferase-like domain"/>
    <property type="match status" value="2"/>
</dbReference>
<evidence type="ECO:0000313" key="7">
    <source>
        <dbReference type="Proteomes" id="UP001501598"/>
    </source>
</evidence>
<keyword evidence="2" id="KW-0288">FMN</keyword>
<keyword evidence="7" id="KW-1185">Reference proteome</keyword>
<comment type="caution">
    <text evidence="6">The sequence shown here is derived from an EMBL/GenBank/DDBJ whole genome shotgun (WGS) entry which is preliminary data.</text>
</comment>
<evidence type="ECO:0008006" key="8">
    <source>
        <dbReference type="Google" id="ProtNLM"/>
    </source>
</evidence>
<feature type="compositionally biased region" description="Polar residues" evidence="5">
    <location>
        <begin position="194"/>
        <end position="210"/>
    </location>
</feature>
<protein>
    <recommendedName>
        <fullName evidence="8">Luciferase-like monooxygenase</fullName>
    </recommendedName>
</protein>
<dbReference type="SUPFAM" id="SSF51679">
    <property type="entry name" value="Bacterial luciferase-like"/>
    <property type="match status" value="1"/>
</dbReference>